<dbReference type="InterPro" id="IPR005135">
    <property type="entry name" value="Endo/exonuclease/phosphatase"/>
</dbReference>
<dbReference type="Proteomes" id="UP000295142">
    <property type="component" value="Unassembled WGS sequence"/>
</dbReference>
<dbReference type="GO" id="GO:0006506">
    <property type="term" value="P:GPI anchor biosynthetic process"/>
    <property type="evidence" value="ECO:0007669"/>
    <property type="project" value="TreeGrafter"/>
</dbReference>
<dbReference type="InterPro" id="IPR051916">
    <property type="entry name" value="GPI-anchor_lipid_remodeler"/>
</dbReference>
<dbReference type="SUPFAM" id="SSF56219">
    <property type="entry name" value="DNase I-like"/>
    <property type="match status" value="1"/>
</dbReference>
<keyword evidence="2" id="KW-0269">Exonuclease</keyword>
<feature type="domain" description="Endonuclease/exonuclease/phosphatase" evidence="1">
    <location>
        <begin position="26"/>
        <end position="241"/>
    </location>
</feature>
<dbReference type="GO" id="GO:0016020">
    <property type="term" value="C:membrane"/>
    <property type="evidence" value="ECO:0007669"/>
    <property type="project" value="GOC"/>
</dbReference>
<evidence type="ECO:0000313" key="3">
    <source>
        <dbReference type="Proteomes" id="UP000295142"/>
    </source>
</evidence>
<name>A0A4V6NPC5_9RHOB</name>
<evidence type="ECO:0000313" key="2">
    <source>
        <dbReference type="EMBL" id="TCO74020.1"/>
    </source>
</evidence>
<dbReference type="PANTHER" id="PTHR14859">
    <property type="entry name" value="CALCOFLUOR WHITE HYPERSENSITIVE PROTEIN PRECURSOR"/>
    <property type="match status" value="1"/>
</dbReference>
<proteinExistence type="predicted"/>
<gene>
    <name evidence="2" type="ORF">EV655_101177</name>
</gene>
<comment type="caution">
    <text evidence="2">The sequence shown here is derived from an EMBL/GenBank/DDBJ whole genome shotgun (WGS) entry which is preliminary data.</text>
</comment>
<keyword evidence="2" id="KW-0255">Endonuclease</keyword>
<dbReference type="GO" id="GO:0004519">
    <property type="term" value="F:endonuclease activity"/>
    <property type="evidence" value="ECO:0007669"/>
    <property type="project" value="UniProtKB-KW"/>
</dbReference>
<dbReference type="RefSeq" id="WP_341540291.1">
    <property type="nucleotide sequence ID" value="NZ_SLWW01000001.1"/>
</dbReference>
<dbReference type="EMBL" id="SLWW01000001">
    <property type="protein sequence ID" value="TCO74020.1"/>
    <property type="molecule type" value="Genomic_DNA"/>
</dbReference>
<accession>A0A4V6NPC5</accession>
<keyword evidence="2" id="KW-0378">Hydrolase</keyword>
<dbReference type="GO" id="GO:0004527">
    <property type="term" value="F:exonuclease activity"/>
    <property type="evidence" value="ECO:0007669"/>
    <property type="project" value="UniProtKB-KW"/>
</dbReference>
<dbReference type="Pfam" id="PF03372">
    <property type="entry name" value="Exo_endo_phos"/>
    <property type="match status" value="1"/>
</dbReference>
<dbReference type="Gene3D" id="3.60.10.10">
    <property type="entry name" value="Endonuclease/exonuclease/phosphatase"/>
    <property type="match status" value="1"/>
</dbReference>
<keyword evidence="2" id="KW-0540">Nuclease</keyword>
<sequence length="253" mass="27759">MIPLPETTLRSPHPARVAPVRPLRVASYNIRKAVGLDWKRDAGRVLDVINEIGADAVVLQEADKRLGDRPAALPRALIERETDFAVADLAPNAVSLGWHGNAVLLRRSTMVEAAERLTLPGLEPRGAVMVRIGRGDGRSITLVGVHLALMRRWRRRQLQAIGARFCDTESARTVILGDFNEWSEDRGLEPLAGRFRIVAPGKTFHARRPRAGLDRIAHGSGLALTAAGVHESPRARITSDHLPIWAEFGFVQG</sequence>
<reference evidence="2 3" key="1">
    <citation type="submission" date="2019-03" db="EMBL/GenBank/DDBJ databases">
        <title>Genomic Encyclopedia of Type Strains, Phase IV (KMG-IV): sequencing the most valuable type-strain genomes for metagenomic binning, comparative biology and taxonomic classification.</title>
        <authorList>
            <person name="Goeker M."/>
        </authorList>
    </citation>
    <scope>NUCLEOTIDE SEQUENCE [LARGE SCALE GENOMIC DNA]</scope>
    <source>
        <strain evidence="2 3">DSM 4868</strain>
    </source>
</reference>
<dbReference type="PANTHER" id="PTHR14859:SF15">
    <property type="entry name" value="ENDONUCLEASE_EXONUCLEASE_PHOSPHATASE DOMAIN-CONTAINING PROTEIN"/>
    <property type="match status" value="1"/>
</dbReference>
<evidence type="ECO:0000259" key="1">
    <source>
        <dbReference type="Pfam" id="PF03372"/>
    </source>
</evidence>
<dbReference type="AlphaFoldDB" id="A0A4V6NPC5"/>
<keyword evidence="3" id="KW-1185">Reference proteome</keyword>
<dbReference type="InterPro" id="IPR036691">
    <property type="entry name" value="Endo/exonu/phosph_ase_sf"/>
</dbReference>
<protein>
    <submittedName>
        <fullName evidence="2">Endonuclease/exonuclease/phosphatase family metal-dependent hydrolase</fullName>
    </submittedName>
</protein>
<organism evidence="2 3">
    <name type="scientific">Rhodovulum euryhalinum</name>
    <dbReference type="NCBI Taxonomy" id="35805"/>
    <lineage>
        <taxon>Bacteria</taxon>
        <taxon>Pseudomonadati</taxon>
        <taxon>Pseudomonadota</taxon>
        <taxon>Alphaproteobacteria</taxon>
        <taxon>Rhodobacterales</taxon>
        <taxon>Paracoccaceae</taxon>
        <taxon>Rhodovulum</taxon>
    </lineage>
</organism>